<accession>A0A4Q4TGU5</accession>
<evidence type="ECO:0000313" key="3">
    <source>
        <dbReference type="Proteomes" id="UP000293360"/>
    </source>
</evidence>
<proteinExistence type="predicted"/>
<feature type="region of interest" description="Disordered" evidence="1">
    <location>
        <begin position="1"/>
        <end position="54"/>
    </location>
</feature>
<gene>
    <name evidence="2" type="ORF">DL764_003385</name>
</gene>
<dbReference type="AlphaFoldDB" id="A0A4Q4TGU5"/>
<sequence>MHSSAGSSKVTLLGADERVPEPAAAPIHNGGNRPDQAPGQQPADPERGEERAADAETLAAKRLLIDGYDGAQSWLPLSVVAERADDGAERPQIVGVARRADRDDTQIQQLHELDPEDPSCCAVGVVQDRVPLRCGLS</sequence>
<protein>
    <submittedName>
        <fullName evidence="2">Uncharacterized protein</fullName>
    </submittedName>
</protein>
<feature type="compositionally biased region" description="Basic and acidic residues" evidence="1">
    <location>
        <begin position="44"/>
        <end position="54"/>
    </location>
</feature>
<keyword evidence="3" id="KW-1185">Reference proteome</keyword>
<comment type="caution">
    <text evidence="2">The sequence shown here is derived from an EMBL/GenBank/DDBJ whole genome shotgun (WGS) entry which is preliminary data.</text>
</comment>
<dbReference type="EMBL" id="QJNU01000143">
    <property type="protein sequence ID" value="RYP06095.1"/>
    <property type="molecule type" value="Genomic_DNA"/>
</dbReference>
<reference evidence="2 3" key="1">
    <citation type="submission" date="2018-06" db="EMBL/GenBank/DDBJ databases">
        <title>Complete Genomes of Monosporascus.</title>
        <authorList>
            <person name="Robinson A.J."/>
            <person name="Natvig D.O."/>
        </authorList>
    </citation>
    <scope>NUCLEOTIDE SEQUENCE [LARGE SCALE GENOMIC DNA]</scope>
    <source>
        <strain evidence="2 3">CBS 110550</strain>
    </source>
</reference>
<organism evidence="2 3">
    <name type="scientific">Monosporascus ibericus</name>
    <dbReference type="NCBI Taxonomy" id="155417"/>
    <lineage>
        <taxon>Eukaryota</taxon>
        <taxon>Fungi</taxon>
        <taxon>Dikarya</taxon>
        <taxon>Ascomycota</taxon>
        <taxon>Pezizomycotina</taxon>
        <taxon>Sordariomycetes</taxon>
        <taxon>Xylariomycetidae</taxon>
        <taxon>Xylariales</taxon>
        <taxon>Xylariales incertae sedis</taxon>
        <taxon>Monosporascus</taxon>
    </lineage>
</organism>
<feature type="compositionally biased region" description="Low complexity" evidence="1">
    <location>
        <begin position="34"/>
        <end position="43"/>
    </location>
</feature>
<feature type="compositionally biased region" description="Polar residues" evidence="1">
    <location>
        <begin position="1"/>
        <end position="10"/>
    </location>
</feature>
<evidence type="ECO:0000256" key="1">
    <source>
        <dbReference type="SAM" id="MobiDB-lite"/>
    </source>
</evidence>
<dbReference type="Proteomes" id="UP000293360">
    <property type="component" value="Unassembled WGS sequence"/>
</dbReference>
<evidence type="ECO:0000313" key="2">
    <source>
        <dbReference type="EMBL" id="RYP06095.1"/>
    </source>
</evidence>
<name>A0A4Q4TGU5_9PEZI</name>